<proteinExistence type="predicted"/>
<dbReference type="PANTHER" id="PTHR13192">
    <property type="entry name" value="MY011 PROTEIN"/>
    <property type="match status" value="1"/>
</dbReference>
<dbReference type="PANTHER" id="PTHR13192:SF3">
    <property type="entry name" value="COBALAMIN TRAFFICKING PROTEIN CBLD"/>
    <property type="match status" value="1"/>
</dbReference>
<reference evidence="2 3" key="1">
    <citation type="submission" date="2025-04" db="UniProtKB">
        <authorList>
            <consortium name="RefSeq"/>
        </authorList>
    </citation>
    <scope>IDENTIFICATION</scope>
</reference>
<dbReference type="GO" id="GO:0005739">
    <property type="term" value="C:mitochondrion"/>
    <property type="evidence" value="ECO:0007669"/>
    <property type="project" value="TreeGrafter"/>
</dbReference>
<name>A0AAJ6YJ02_9HYME</name>
<organism evidence="1 3">
    <name type="scientific">Ceratosolen solmsi marchali</name>
    <dbReference type="NCBI Taxonomy" id="326594"/>
    <lineage>
        <taxon>Eukaryota</taxon>
        <taxon>Metazoa</taxon>
        <taxon>Ecdysozoa</taxon>
        <taxon>Arthropoda</taxon>
        <taxon>Hexapoda</taxon>
        <taxon>Insecta</taxon>
        <taxon>Pterygota</taxon>
        <taxon>Neoptera</taxon>
        <taxon>Endopterygota</taxon>
        <taxon>Hymenoptera</taxon>
        <taxon>Apocrita</taxon>
        <taxon>Proctotrupomorpha</taxon>
        <taxon>Chalcidoidea</taxon>
        <taxon>Agaonidae</taxon>
        <taxon>Agaoninae</taxon>
        <taxon>Ceratosolen</taxon>
    </lineage>
</organism>
<evidence type="ECO:0000313" key="1">
    <source>
        <dbReference type="Proteomes" id="UP000695007"/>
    </source>
</evidence>
<dbReference type="GeneID" id="105363071"/>
<dbReference type="Pfam" id="PF10229">
    <property type="entry name" value="MMADHC"/>
    <property type="match status" value="1"/>
</dbReference>
<dbReference type="KEGG" id="csol:105363071"/>
<gene>
    <name evidence="2 3" type="primary">LOC105363071</name>
</gene>
<protein>
    <submittedName>
        <fullName evidence="2 3">Methylmalonic aciduria and homocystinuria type D homolog, mitochondrial</fullName>
    </submittedName>
</protein>
<evidence type="ECO:0000313" key="3">
    <source>
        <dbReference type="RefSeq" id="XP_011498950.1"/>
    </source>
</evidence>
<dbReference type="RefSeq" id="XP_011498950.1">
    <property type="nucleotide sequence ID" value="XM_011500648.1"/>
</dbReference>
<dbReference type="GO" id="GO:0009235">
    <property type="term" value="P:cobalamin metabolic process"/>
    <property type="evidence" value="ECO:0007669"/>
    <property type="project" value="InterPro"/>
</dbReference>
<dbReference type="InterPro" id="IPR019362">
    <property type="entry name" value="MMADHC"/>
</dbReference>
<dbReference type="AlphaFoldDB" id="A0AAJ6YJ02"/>
<evidence type="ECO:0000313" key="2">
    <source>
        <dbReference type="RefSeq" id="XP_011498949.1"/>
    </source>
</evidence>
<dbReference type="Proteomes" id="UP000695007">
    <property type="component" value="Unplaced"/>
</dbReference>
<keyword evidence="1" id="KW-1185">Reference proteome</keyword>
<sequence length="254" mass="29427">MFNIRNIQKTCISMHIRLNHKVKCLRRHGHTSSYKIVLSDDPRDDIQNPVSDLYPNWELLTPQGFRFYLPGSIGPGWLNARTIARAEIQSSLVPNEIEDLHIAKLKKHFRRKSYSVDKSFSFLHFTAQECPTLLRKGILELFPGCLEVTSPELTMITISQFTRNKASKWSKEALTEKLAQYFVLAASDMCNKLKTCGFWADFINPFSGQPYLNPHNNKVLYKTDERFRCVGFKVRNKINCRIISHDNNTRNFIG</sequence>
<accession>A0AAJ6YJ02</accession>
<dbReference type="RefSeq" id="XP_011498949.1">
    <property type="nucleotide sequence ID" value="XM_011500647.1"/>
</dbReference>